<gene>
    <name evidence="1" type="ORF">MAE01_17950</name>
</gene>
<dbReference type="EMBL" id="BJUW01000007">
    <property type="protein sequence ID" value="GEK86619.1"/>
    <property type="molecule type" value="Genomic_DNA"/>
</dbReference>
<organism evidence="1 2">
    <name type="scientific">Microbacterium aerolatum</name>
    <dbReference type="NCBI Taxonomy" id="153731"/>
    <lineage>
        <taxon>Bacteria</taxon>
        <taxon>Bacillati</taxon>
        <taxon>Actinomycetota</taxon>
        <taxon>Actinomycetes</taxon>
        <taxon>Micrococcales</taxon>
        <taxon>Microbacteriaceae</taxon>
        <taxon>Microbacterium</taxon>
    </lineage>
</organism>
<evidence type="ECO:0000313" key="1">
    <source>
        <dbReference type="EMBL" id="GEK86619.1"/>
    </source>
</evidence>
<dbReference type="AlphaFoldDB" id="A0A511AER7"/>
<comment type="caution">
    <text evidence="1">The sequence shown here is derived from an EMBL/GenBank/DDBJ whole genome shotgun (WGS) entry which is preliminary data.</text>
</comment>
<reference evidence="1 2" key="1">
    <citation type="submission" date="2019-07" db="EMBL/GenBank/DDBJ databases">
        <title>Whole genome shotgun sequence of Microbacterium aerolatum NBRC 103071.</title>
        <authorList>
            <person name="Hosoyama A."/>
            <person name="Uohara A."/>
            <person name="Ohji S."/>
            <person name="Ichikawa N."/>
        </authorList>
    </citation>
    <scope>NUCLEOTIDE SEQUENCE [LARGE SCALE GENOMIC DNA]</scope>
    <source>
        <strain evidence="1 2">NBRC 103071</strain>
    </source>
</reference>
<name>A0A511AER7_9MICO</name>
<keyword evidence="2" id="KW-1185">Reference proteome</keyword>
<evidence type="ECO:0000313" key="2">
    <source>
        <dbReference type="Proteomes" id="UP000321225"/>
    </source>
</evidence>
<accession>A0A511AER7</accession>
<sequence>MAAGNARRSWKTTCTVQLTDLPTAIIGTRSASSTPGDAGLGSSLIDPVYRARCQTTAAMTPPAMRAARPAMMLIVGQGDKADTTVSPVEFATYVHCAPNGKIDT</sequence>
<protein>
    <submittedName>
        <fullName evidence="1">Uncharacterized protein</fullName>
    </submittedName>
</protein>
<proteinExistence type="predicted"/>
<dbReference type="Proteomes" id="UP000321225">
    <property type="component" value="Unassembled WGS sequence"/>
</dbReference>